<organism evidence="2 3">
    <name type="scientific">Zingiber officinale</name>
    <name type="common">Ginger</name>
    <name type="synonym">Amomum zingiber</name>
    <dbReference type="NCBI Taxonomy" id="94328"/>
    <lineage>
        <taxon>Eukaryota</taxon>
        <taxon>Viridiplantae</taxon>
        <taxon>Streptophyta</taxon>
        <taxon>Embryophyta</taxon>
        <taxon>Tracheophyta</taxon>
        <taxon>Spermatophyta</taxon>
        <taxon>Magnoliopsida</taxon>
        <taxon>Liliopsida</taxon>
        <taxon>Zingiberales</taxon>
        <taxon>Zingiberaceae</taxon>
        <taxon>Zingiber</taxon>
    </lineage>
</organism>
<dbReference type="PANTHER" id="PTHR33566:SF6">
    <property type="entry name" value="PROTEIN DEFECTIVE IN MERISTEM SILENCING 3"/>
    <property type="match status" value="1"/>
</dbReference>
<evidence type="ECO:0000313" key="2">
    <source>
        <dbReference type="EMBL" id="KAG6480515.1"/>
    </source>
</evidence>
<dbReference type="Proteomes" id="UP000734854">
    <property type="component" value="Unassembled WGS sequence"/>
</dbReference>
<keyword evidence="3" id="KW-1185">Reference proteome</keyword>
<proteinExistence type="predicted"/>
<gene>
    <name evidence="2" type="ORF">ZIOFF_064015</name>
</gene>
<comment type="caution">
    <text evidence="2">The sequence shown here is derived from an EMBL/GenBank/DDBJ whole genome shotgun (WGS) entry which is preliminary data.</text>
</comment>
<protein>
    <submittedName>
        <fullName evidence="2">Uncharacterized protein</fullName>
    </submittedName>
</protein>
<keyword evidence="1" id="KW-0175">Coiled coil</keyword>
<dbReference type="PANTHER" id="PTHR33566">
    <property type="entry name" value="EN/SPM-LIKE TRANSPOSON-RELATED"/>
    <property type="match status" value="1"/>
</dbReference>
<accession>A0A8J5F2N0</accession>
<dbReference type="AlphaFoldDB" id="A0A8J5F2N0"/>
<evidence type="ECO:0000313" key="3">
    <source>
        <dbReference type="Proteomes" id="UP000734854"/>
    </source>
</evidence>
<feature type="coiled-coil region" evidence="1">
    <location>
        <begin position="21"/>
        <end position="55"/>
    </location>
</feature>
<dbReference type="EMBL" id="JACMSC010000017">
    <property type="protein sequence ID" value="KAG6480515.1"/>
    <property type="molecule type" value="Genomic_DNA"/>
</dbReference>
<name>A0A8J5F2N0_ZINOF</name>
<sequence length="287" mass="32551">MPEKEIREDDFLNMDTIMSHSQKLEEELQKLGLKIKHHEDNLKFLKAQIDGIDESILDLQVELGQYHSRALETENSIVSLEKSENPKLPLTKDVLGVVATLGKVHDDNLSRILSEYLGLENMMAVVCKTYEGVMALEKYNKDGMIERRSGLNGLGLSVARNIQARYLVYCIENLRQRRLALLKPRLANGETPPEFIGFTVNMTDLDRMHLAYITPNGLGLRETLFYSLFSLLQVYKTRSGMQCAMPYISDGAISLDGDIMKNNGVFYLGDRAWKINITTFKGGEEIQ</sequence>
<reference evidence="2 3" key="1">
    <citation type="submission" date="2020-08" db="EMBL/GenBank/DDBJ databases">
        <title>Plant Genome Project.</title>
        <authorList>
            <person name="Zhang R.-G."/>
        </authorList>
    </citation>
    <scope>NUCLEOTIDE SEQUENCE [LARGE SCALE GENOMIC DNA]</scope>
    <source>
        <tissue evidence="2">Rhizome</tissue>
    </source>
</reference>
<evidence type="ECO:0000256" key="1">
    <source>
        <dbReference type="SAM" id="Coils"/>
    </source>
</evidence>